<dbReference type="SUPFAM" id="SSF51306">
    <property type="entry name" value="LexA/Signal peptidase"/>
    <property type="match status" value="1"/>
</dbReference>
<keyword evidence="1" id="KW-0805">Transcription regulation</keyword>
<dbReference type="InterPro" id="IPR036286">
    <property type="entry name" value="LexA/Signal_pep-like_sf"/>
</dbReference>
<proteinExistence type="predicted"/>
<keyword evidence="3" id="KW-0804">Transcription</keyword>
<dbReference type="CDD" id="cd06529">
    <property type="entry name" value="S24_LexA-like"/>
    <property type="match status" value="1"/>
</dbReference>
<dbReference type="Pfam" id="PF01381">
    <property type="entry name" value="HTH_3"/>
    <property type="match status" value="1"/>
</dbReference>
<dbReference type="InterPro" id="IPR010982">
    <property type="entry name" value="Lambda_DNA-bd_dom_sf"/>
</dbReference>
<dbReference type="InterPro" id="IPR039418">
    <property type="entry name" value="LexA-like"/>
</dbReference>
<dbReference type="InterPro" id="IPR001387">
    <property type="entry name" value="Cro/C1-type_HTH"/>
</dbReference>
<evidence type="ECO:0000256" key="1">
    <source>
        <dbReference type="ARBA" id="ARBA00023015"/>
    </source>
</evidence>
<evidence type="ECO:0000313" key="5">
    <source>
        <dbReference type="EMBL" id="QUY35645.1"/>
    </source>
</evidence>
<dbReference type="PANTHER" id="PTHR40661:SF3">
    <property type="entry name" value="FELS-1 PROPHAGE TRANSCRIPTIONAL REGULATOR"/>
    <property type="match status" value="1"/>
</dbReference>
<dbReference type="InterPro" id="IPR015927">
    <property type="entry name" value="Peptidase_S24_S26A/B/C"/>
</dbReference>
<dbReference type="GeneID" id="70092886"/>
<keyword evidence="2" id="KW-0238">DNA-binding</keyword>
<dbReference type="Pfam" id="PF00717">
    <property type="entry name" value="Peptidase_S24"/>
    <property type="match status" value="1"/>
</dbReference>
<reference evidence="5" key="1">
    <citation type="submission" date="2020-07" db="EMBL/GenBank/DDBJ databases">
        <title>Acinetobacter junii strain YR7 chromosome and plasmid pNDM-YR7.</title>
        <authorList>
            <person name="Tang B."/>
        </authorList>
    </citation>
    <scope>NUCLEOTIDE SEQUENCE</scope>
    <source>
        <strain evidence="5">YR7</strain>
    </source>
</reference>
<dbReference type="PROSITE" id="PS50943">
    <property type="entry name" value="HTH_CROC1"/>
    <property type="match status" value="1"/>
</dbReference>
<protein>
    <submittedName>
        <fullName evidence="5">Helix-turn-helix domain-containing protein</fullName>
    </submittedName>
</protein>
<dbReference type="Proteomes" id="UP000679388">
    <property type="component" value="Chromosome"/>
</dbReference>
<evidence type="ECO:0000259" key="4">
    <source>
        <dbReference type="PROSITE" id="PS50943"/>
    </source>
</evidence>
<dbReference type="SMART" id="SM00530">
    <property type="entry name" value="HTH_XRE"/>
    <property type="match status" value="1"/>
</dbReference>
<dbReference type="PANTHER" id="PTHR40661">
    <property type="match status" value="1"/>
</dbReference>
<dbReference type="Gene3D" id="2.10.109.10">
    <property type="entry name" value="Umud Fragment, subunit A"/>
    <property type="match status" value="1"/>
</dbReference>
<dbReference type="GO" id="GO:0003677">
    <property type="term" value="F:DNA binding"/>
    <property type="evidence" value="ECO:0007669"/>
    <property type="project" value="UniProtKB-KW"/>
</dbReference>
<organism evidence="5 6">
    <name type="scientific">Acinetobacter junii</name>
    <dbReference type="NCBI Taxonomy" id="40215"/>
    <lineage>
        <taxon>Bacteria</taxon>
        <taxon>Pseudomonadati</taxon>
        <taxon>Pseudomonadota</taxon>
        <taxon>Gammaproteobacteria</taxon>
        <taxon>Moraxellales</taxon>
        <taxon>Moraxellaceae</taxon>
        <taxon>Acinetobacter</taxon>
    </lineage>
</organism>
<evidence type="ECO:0000256" key="2">
    <source>
        <dbReference type="ARBA" id="ARBA00023125"/>
    </source>
</evidence>
<dbReference type="RefSeq" id="WP_212638473.1">
    <property type="nucleotide sequence ID" value="NZ_CP059558.1"/>
</dbReference>
<dbReference type="AlphaFoldDB" id="A0AAX1MEW4"/>
<evidence type="ECO:0000256" key="3">
    <source>
        <dbReference type="ARBA" id="ARBA00023163"/>
    </source>
</evidence>
<gene>
    <name evidence="5" type="ORF">H2677_10180</name>
</gene>
<sequence>METLGIRLKKLRKDKNMTQQHLADRVGVSKTSVIYWEKDENIPKHESLMLLADVLDTSPNWILNGDSKNSTNTTTSKDEVYFSPLKFKQAYENKNTVRIPVHKDVKASCGNGVTNFLEDITDYLDIDPNILKLLGIKANPSNLRIIYSAEYSMWPTVAPDSPLFVDISPVDTSSIINGDVYVFLHNGFLRMKRIFISYGNEKTVRLQSDNPDKNKFPDEVITKEQLNELSFVGRLESALVKP</sequence>
<dbReference type="CDD" id="cd00093">
    <property type="entry name" value="HTH_XRE"/>
    <property type="match status" value="1"/>
</dbReference>
<evidence type="ECO:0000313" key="6">
    <source>
        <dbReference type="Proteomes" id="UP000679388"/>
    </source>
</evidence>
<dbReference type="EMBL" id="CP059558">
    <property type="protein sequence ID" value="QUY35645.1"/>
    <property type="molecule type" value="Genomic_DNA"/>
</dbReference>
<name>A0AAX1MEW4_ACIJU</name>
<dbReference type="SUPFAM" id="SSF47413">
    <property type="entry name" value="lambda repressor-like DNA-binding domains"/>
    <property type="match status" value="1"/>
</dbReference>
<feature type="domain" description="HTH cro/C1-type" evidence="4">
    <location>
        <begin position="8"/>
        <end position="62"/>
    </location>
</feature>
<dbReference type="Gene3D" id="1.10.260.40">
    <property type="entry name" value="lambda repressor-like DNA-binding domains"/>
    <property type="match status" value="1"/>
</dbReference>
<accession>A0AAX1MEW4</accession>